<dbReference type="EMBL" id="UINC01141909">
    <property type="protein sequence ID" value="SVD29930.1"/>
    <property type="molecule type" value="Genomic_DNA"/>
</dbReference>
<protein>
    <submittedName>
        <fullName evidence="1">Uncharacterized protein</fullName>
    </submittedName>
</protein>
<dbReference type="InterPro" id="IPR006311">
    <property type="entry name" value="TAT_signal"/>
</dbReference>
<sequence length="85" mass="8904">MGSDILTRRLFLQGSGTFVGNALARANLPAFIAVSQAACTAKEESAPFKNITNAEAREIIAIAARILPTTDTPGATEAGAVYFFD</sequence>
<dbReference type="Pfam" id="PF13618">
    <property type="entry name" value="Gluconate_2-dh3"/>
    <property type="match status" value="1"/>
</dbReference>
<evidence type="ECO:0000313" key="1">
    <source>
        <dbReference type="EMBL" id="SVD29930.1"/>
    </source>
</evidence>
<gene>
    <name evidence="1" type="ORF">METZ01_LOCUS382784</name>
</gene>
<dbReference type="PROSITE" id="PS51318">
    <property type="entry name" value="TAT"/>
    <property type="match status" value="1"/>
</dbReference>
<organism evidence="1">
    <name type="scientific">marine metagenome</name>
    <dbReference type="NCBI Taxonomy" id="408172"/>
    <lineage>
        <taxon>unclassified sequences</taxon>
        <taxon>metagenomes</taxon>
        <taxon>ecological metagenomes</taxon>
    </lineage>
</organism>
<accession>A0A382U6K3</accession>
<proteinExistence type="predicted"/>
<dbReference type="InterPro" id="IPR027056">
    <property type="entry name" value="Gluconate_2DH_su3"/>
</dbReference>
<dbReference type="AlphaFoldDB" id="A0A382U6K3"/>
<reference evidence="1" key="1">
    <citation type="submission" date="2018-05" db="EMBL/GenBank/DDBJ databases">
        <authorList>
            <person name="Lanie J.A."/>
            <person name="Ng W.-L."/>
            <person name="Kazmierczak K.M."/>
            <person name="Andrzejewski T.M."/>
            <person name="Davidsen T.M."/>
            <person name="Wayne K.J."/>
            <person name="Tettelin H."/>
            <person name="Glass J.I."/>
            <person name="Rusch D."/>
            <person name="Podicherti R."/>
            <person name="Tsui H.-C.T."/>
            <person name="Winkler M.E."/>
        </authorList>
    </citation>
    <scope>NUCLEOTIDE SEQUENCE</scope>
</reference>
<feature type="non-terminal residue" evidence="1">
    <location>
        <position position="85"/>
    </location>
</feature>
<name>A0A382U6K3_9ZZZZ</name>